<organism evidence="1 2">
    <name type="scientific">Odynerus spinipes</name>
    <dbReference type="NCBI Taxonomy" id="1348599"/>
    <lineage>
        <taxon>Eukaryota</taxon>
        <taxon>Metazoa</taxon>
        <taxon>Ecdysozoa</taxon>
        <taxon>Arthropoda</taxon>
        <taxon>Hexapoda</taxon>
        <taxon>Insecta</taxon>
        <taxon>Pterygota</taxon>
        <taxon>Neoptera</taxon>
        <taxon>Endopterygota</taxon>
        <taxon>Hymenoptera</taxon>
        <taxon>Apocrita</taxon>
        <taxon>Aculeata</taxon>
        <taxon>Vespoidea</taxon>
        <taxon>Vespidae</taxon>
        <taxon>Eumeninae</taxon>
        <taxon>Odynerus</taxon>
    </lineage>
</organism>
<proteinExistence type="predicted"/>
<dbReference type="EMBL" id="JAIFRP010004403">
    <property type="protein sequence ID" value="KAK2576961.1"/>
    <property type="molecule type" value="Genomic_DNA"/>
</dbReference>
<accession>A0AAD9VJF8</accession>
<name>A0AAD9VJF8_9HYME</name>
<dbReference type="Proteomes" id="UP001258017">
    <property type="component" value="Unassembled WGS sequence"/>
</dbReference>
<evidence type="ECO:0000313" key="2">
    <source>
        <dbReference type="Proteomes" id="UP001258017"/>
    </source>
</evidence>
<reference evidence="1" key="2">
    <citation type="journal article" date="2023" name="Commun. Biol.">
        <title>Intrasexual cuticular hydrocarbon dimorphism in a wasp sheds light on hydrocarbon biosynthesis genes in Hymenoptera.</title>
        <authorList>
            <person name="Moris V.C."/>
            <person name="Podsiadlowski L."/>
            <person name="Martin S."/>
            <person name="Oeyen J.P."/>
            <person name="Donath A."/>
            <person name="Petersen M."/>
            <person name="Wilbrandt J."/>
            <person name="Misof B."/>
            <person name="Liedtke D."/>
            <person name="Thamm M."/>
            <person name="Scheiner R."/>
            <person name="Schmitt T."/>
            <person name="Niehuis O."/>
        </authorList>
    </citation>
    <scope>NUCLEOTIDE SEQUENCE</scope>
    <source>
        <strain evidence="1">GBR_01_08_01A</strain>
    </source>
</reference>
<dbReference type="AlphaFoldDB" id="A0AAD9VJF8"/>
<dbReference type="PANTHER" id="PTHR31511:SF12">
    <property type="entry name" value="RHO TERMINATION FACTOR N-TERMINAL DOMAIN-CONTAINING PROTEIN"/>
    <property type="match status" value="1"/>
</dbReference>
<gene>
    <name evidence="1" type="ORF">KPH14_012717</name>
</gene>
<reference evidence="1" key="1">
    <citation type="submission" date="2021-08" db="EMBL/GenBank/DDBJ databases">
        <authorList>
            <person name="Misof B."/>
            <person name="Oliver O."/>
            <person name="Podsiadlowski L."/>
            <person name="Donath A."/>
            <person name="Peters R."/>
            <person name="Mayer C."/>
            <person name="Rust J."/>
            <person name="Gunkel S."/>
            <person name="Lesny P."/>
            <person name="Martin S."/>
            <person name="Oeyen J.P."/>
            <person name="Petersen M."/>
            <person name="Panagiotis P."/>
            <person name="Wilbrandt J."/>
            <person name="Tanja T."/>
        </authorList>
    </citation>
    <scope>NUCLEOTIDE SEQUENCE</scope>
    <source>
        <strain evidence="1">GBR_01_08_01A</strain>
        <tissue evidence="1">Thorax + abdomen</tissue>
    </source>
</reference>
<dbReference type="PANTHER" id="PTHR31511">
    <property type="entry name" value="PROTEIN CBG23764"/>
    <property type="match status" value="1"/>
</dbReference>
<keyword evidence="2" id="KW-1185">Reference proteome</keyword>
<protein>
    <submittedName>
        <fullName evidence="1">Uncharacterized protein</fullName>
    </submittedName>
</protein>
<evidence type="ECO:0000313" key="1">
    <source>
        <dbReference type="EMBL" id="KAK2576961.1"/>
    </source>
</evidence>
<sequence>MYQELKKRLNDVCSSDDLKRWLDECDTLLQSIEDNFKYAKVWEKNRKITQVINLKFLRIRAVRKLKEIIGGEYGESSNNQEEKRVFWVDIDAAFKNRITSGMVVNVTHILPQEFLANSFSLIAKHINTSIERFSAIKVNTEFYAEFIKHDDTTEIKSFNTKTCAIDATISLEEWYEDQVSSPILKKMEEFQERDSGWALSRIENICVNINKHTPMCAGCYIKTPTYIRDKKAVINIKSNDCACFAW</sequence>
<comment type="caution">
    <text evidence="1">The sequence shown here is derived from an EMBL/GenBank/DDBJ whole genome shotgun (WGS) entry which is preliminary data.</text>
</comment>